<protein>
    <recommendedName>
        <fullName evidence="2">C2H2-type domain-containing protein</fullName>
    </recommendedName>
</protein>
<organism evidence="1">
    <name type="scientific">uncultured marine thaumarchaeote AD1000_77_H06</name>
    <dbReference type="NCBI Taxonomy" id="1455940"/>
    <lineage>
        <taxon>Archaea</taxon>
        <taxon>Nitrososphaerota</taxon>
        <taxon>environmental samples</taxon>
    </lineage>
</organism>
<proteinExistence type="predicted"/>
<evidence type="ECO:0008006" key="2">
    <source>
        <dbReference type="Google" id="ProtNLM"/>
    </source>
</evidence>
<evidence type="ECO:0000313" key="1">
    <source>
        <dbReference type="EMBL" id="AIE96357.1"/>
    </source>
</evidence>
<dbReference type="AlphaFoldDB" id="A0A075G3H4"/>
<sequence length="35" mass="4142">MIQCEYCAKNFVENMNGLAEKTFHEMLHEPEIVNQ</sequence>
<name>A0A075G3H4_9ARCH</name>
<dbReference type="EMBL" id="KF900476">
    <property type="protein sequence ID" value="AIE96357.1"/>
    <property type="molecule type" value="Genomic_DNA"/>
</dbReference>
<accession>A0A075G3H4</accession>
<reference evidence="1" key="1">
    <citation type="journal article" date="2014" name="Genome Biol. Evol.">
        <title>Pangenome evidence for extensive interdomain horizontal transfer affecting lineage core and shell genes in uncultured planktonic thaumarchaeota and euryarchaeota.</title>
        <authorList>
            <person name="Deschamps P."/>
            <person name="Zivanovic Y."/>
            <person name="Moreira D."/>
            <person name="Rodriguez-Valera F."/>
            <person name="Lopez-Garcia P."/>
        </authorList>
    </citation>
    <scope>NUCLEOTIDE SEQUENCE</scope>
</reference>